<protein>
    <submittedName>
        <fullName evidence="1">Uncharacterized protein</fullName>
    </submittedName>
</protein>
<organism evidence="1">
    <name type="scientific">Spironucleus salmonicida</name>
    <dbReference type="NCBI Taxonomy" id="348837"/>
    <lineage>
        <taxon>Eukaryota</taxon>
        <taxon>Metamonada</taxon>
        <taxon>Diplomonadida</taxon>
        <taxon>Hexamitidae</taxon>
        <taxon>Hexamitinae</taxon>
        <taxon>Spironucleus</taxon>
    </lineage>
</organism>
<reference evidence="2" key="2">
    <citation type="submission" date="2020-12" db="EMBL/GenBank/DDBJ databases">
        <title>New Spironucleus salmonicida genome in near-complete chromosomes.</title>
        <authorList>
            <person name="Xu F."/>
            <person name="Kurt Z."/>
            <person name="Jimenez-Gonzalez A."/>
            <person name="Astvaldsson A."/>
            <person name="Andersson J.O."/>
            <person name="Svard S.G."/>
        </authorList>
    </citation>
    <scope>NUCLEOTIDE SEQUENCE</scope>
    <source>
        <strain evidence="2">ATCC 50377</strain>
    </source>
</reference>
<proteinExistence type="predicted"/>
<name>V6LM97_9EUKA</name>
<gene>
    <name evidence="1" type="ORF">SS50377_14392</name>
    <name evidence="2" type="ORF">SS50377_22018</name>
</gene>
<evidence type="ECO:0000313" key="3">
    <source>
        <dbReference type="Proteomes" id="UP000018208"/>
    </source>
</evidence>
<dbReference type="Proteomes" id="UP000018208">
    <property type="component" value="Unassembled WGS sequence"/>
</dbReference>
<dbReference type="VEuPathDB" id="GiardiaDB:SS50377_22018"/>
<accession>V6LM97</accession>
<evidence type="ECO:0000313" key="1">
    <source>
        <dbReference type="EMBL" id="EST45817.1"/>
    </source>
</evidence>
<sequence>MELYIPFFFDKVTNLLSTKYKLEHQQLQILDYIFSVLSNDKPLPKSAPKSKLYVEISRKISLLKDQKIEFSNQKLTIQITILSNIQTLERLGFDAIFDGEKVSETDKISWGKLLANKPDFSVKLPIICQQIAKFIIQQQQTPDFLNFHVYDKFPSNFIFDCNYQIQKQRIDKINLIPIFNSQFVIQELITRQLVRGLVRDDFLNLIRTDRLFQYEFFIGNGNATYSTQTFFAQNIEKIDINDLNIELRKGFSSQNYVFHMKISNDELLKLGFQDEIYIGLIKDKIVNIQDINGISGIFQVFCISQQLNYNLTYPFQNSIIQNQEFYSISLINPDTKAHYLNPCRTRTCIHTLPFEGKFKKCQICGSDETSFPCVLYTCLNQQYKNAISLIFDDKFQLIELKIMNLDDSLSRWDLTDDVLDDSQ</sequence>
<dbReference type="AlphaFoldDB" id="V6LM97"/>
<dbReference type="EMBL" id="AUWU02000002">
    <property type="protein sequence ID" value="KAH0576454.1"/>
    <property type="molecule type" value="Genomic_DNA"/>
</dbReference>
<dbReference type="EMBL" id="KI546089">
    <property type="protein sequence ID" value="EST45817.1"/>
    <property type="molecule type" value="Genomic_DNA"/>
</dbReference>
<evidence type="ECO:0000313" key="2">
    <source>
        <dbReference type="EMBL" id="KAH0576454.1"/>
    </source>
</evidence>
<keyword evidence="3" id="KW-1185">Reference proteome</keyword>
<reference evidence="1 2" key="1">
    <citation type="journal article" date="2014" name="PLoS Genet.">
        <title>The Genome of Spironucleus salmonicida Highlights a Fish Pathogen Adapted to Fluctuating Environments.</title>
        <authorList>
            <person name="Xu F."/>
            <person name="Jerlstrom-Hultqvist J."/>
            <person name="Einarsson E."/>
            <person name="Astvaldsson A."/>
            <person name="Svard S.G."/>
            <person name="Andersson J.O."/>
        </authorList>
    </citation>
    <scope>NUCLEOTIDE SEQUENCE</scope>
    <source>
        <strain evidence="2">ATCC 50377</strain>
    </source>
</reference>